<gene>
    <name evidence="2" type="ORF">FHS90_003347</name>
</gene>
<evidence type="ECO:0000313" key="2">
    <source>
        <dbReference type="EMBL" id="MBA9078617.1"/>
    </source>
</evidence>
<proteinExistence type="predicted"/>
<evidence type="ECO:0000256" key="1">
    <source>
        <dbReference type="SAM" id="SignalP"/>
    </source>
</evidence>
<dbReference type="EMBL" id="JACJIQ010000014">
    <property type="protein sequence ID" value="MBA9078617.1"/>
    <property type="molecule type" value="Genomic_DNA"/>
</dbReference>
<feature type="signal peptide" evidence="1">
    <location>
        <begin position="1"/>
        <end position="23"/>
    </location>
</feature>
<keyword evidence="1" id="KW-0732">Signal</keyword>
<protein>
    <submittedName>
        <fullName evidence="2">Glucose/arabinose dehydrogenase</fullName>
    </submittedName>
</protein>
<organism evidence="2 3">
    <name type="scientific">Rufibacter quisquiliarum</name>
    <dbReference type="NCBI Taxonomy" id="1549639"/>
    <lineage>
        <taxon>Bacteria</taxon>
        <taxon>Pseudomonadati</taxon>
        <taxon>Bacteroidota</taxon>
        <taxon>Cytophagia</taxon>
        <taxon>Cytophagales</taxon>
        <taxon>Hymenobacteraceae</taxon>
        <taxon>Rufibacter</taxon>
    </lineage>
</organism>
<comment type="caution">
    <text evidence="2">The sequence shown here is derived from an EMBL/GenBank/DDBJ whole genome shotgun (WGS) entry which is preliminary data.</text>
</comment>
<dbReference type="RefSeq" id="WP_182513768.1">
    <property type="nucleotide sequence ID" value="NZ_JACJIQ010000014.1"/>
</dbReference>
<name>A0A839GUQ5_9BACT</name>
<keyword evidence="3" id="KW-1185">Reference proteome</keyword>
<dbReference type="Proteomes" id="UP000563094">
    <property type="component" value="Unassembled WGS sequence"/>
</dbReference>
<reference evidence="2 3" key="1">
    <citation type="submission" date="2020-08" db="EMBL/GenBank/DDBJ databases">
        <title>Genomic Encyclopedia of Type Strains, Phase IV (KMG-IV): sequencing the most valuable type-strain genomes for metagenomic binning, comparative biology and taxonomic classification.</title>
        <authorList>
            <person name="Goeker M."/>
        </authorList>
    </citation>
    <scope>NUCLEOTIDE SEQUENCE [LARGE SCALE GENOMIC DNA]</scope>
    <source>
        <strain evidence="2 3">DSM 29854</strain>
    </source>
</reference>
<evidence type="ECO:0000313" key="3">
    <source>
        <dbReference type="Proteomes" id="UP000563094"/>
    </source>
</evidence>
<sequence>MRTMPQLLFVLIFSIFCTSCQSAEPKADKAAAENIQPEQKVKPNAAVSAEPAKAVEHEVAARKYDYLEWDSILINNRVPLSTNRRVVEKHLGKPDSVVTPDYAHVCGNCHFCVGMDPPPYKLVYIKGLRLEQLQDSIAFWGADFRKNKKLFLTDGKTRFDRTTTLEKVKKLFNYETLKRNEDTGGFWIRLQPSKIISDASFILEFDESGYLTEFNFYFPC</sequence>
<feature type="chain" id="PRO_5032716232" evidence="1">
    <location>
        <begin position="24"/>
        <end position="220"/>
    </location>
</feature>
<dbReference type="AlphaFoldDB" id="A0A839GUQ5"/>
<accession>A0A839GUQ5</accession>